<organism evidence="3">
    <name type="scientific">Klebsiella pneumoniae</name>
    <dbReference type="NCBI Taxonomy" id="573"/>
    <lineage>
        <taxon>Bacteria</taxon>
        <taxon>Pseudomonadati</taxon>
        <taxon>Pseudomonadota</taxon>
        <taxon>Gammaproteobacteria</taxon>
        <taxon>Enterobacterales</taxon>
        <taxon>Enterobacteriaceae</taxon>
        <taxon>Klebsiella/Raoultella group</taxon>
        <taxon>Klebsiella</taxon>
        <taxon>Klebsiella pneumoniae complex</taxon>
    </lineage>
</organism>
<dbReference type="EMBL" id="LT174588">
    <property type="protein sequence ID" value="CZQ25101.1"/>
    <property type="molecule type" value="Genomic_DNA"/>
</dbReference>
<keyword evidence="3" id="KW-0328">Glycosyltransferase</keyword>
<reference evidence="3" key="1">
    <citation type="submission" date="2016-02" db="EMBL/GenBank/DDBJ databases">
        <authorList>
            <person name="Wen L."/>
            <person name="He K."/>
            <person name="Yang H."/>
        </authorList>
    </citation>
    <scope>NUCLEOTIDE SEQUENCE</scope>
    <source>
        <strain evidence="3">1824.0</strain>
    </source>
</reference>
<name>A0A193SEV6_KLEPN</name>
<dbReference type="Gene3D" id="3.40.50.2000">
    <property type="entry name" value="Glycogen Phosphorylase B"/>
    <property type="match status" value="1"/>
</dbReference>
<feature type="domain" description="Glycosyl transferase family 1" evidence="2">
    <location>
        <begin position="217"/>
        <end position="362"/>
    </location>
</feature>
<dbReference type="Pfam" id="PF00534">
    <property type="entry name" value="Glycos_transf_1"/>
    <property type="match status" value="1"/>
</dbReference>
<dbReference type="PANTHER" id="PTHR46401">
    <property type="entry name" value="GLYCOSYLTRANSFERASE WBBK-RELATED"/>
    <property type="match status" value="1"/>
</dbReference>
<dbReference type="AlphaFoldDB" id="A0A193SEV6"/>
<reference evidence="3" key="2">
    <citation type="submission" date="2016-06" db="EMBL/GenBank/DDBJ databases">
        <title>Towards a vaccine: An investigation of Klebsiella pneumoniae surface antigens.</title>
        <authorList>
            <person name="Follador R."/>
            <person name="Heinz E."/>
            <person name="Wyres K.L."/>
            <person name="Ellington M.J."/>
            <person name="Kowarik M."/>
            <person name="Holt K.E."/>
            <person name="Thomson N.R."/>
        </authorList>
    </citation>
    <scope>NUCLEOTIDE SEQUENCE</scope>
    <source>
        <strain evidence="3">1824.0</strain>
    </source>
</reference>
<dbReference type="GO" id="GO:0016757">
    <property type="term" value="F:glycosyltransferase activity"/>
    <property type="evidence" value="ECO:0007669"/>
    <property type="project" value="UniProtKB-KW"/>
</dbReference>
<evidence type="ECO:0000259" key="2">
    <source>
        <dbReference type="Pfam" id="PF00534"/>
    </source>
</evidence>
<dbReference type="InterPro" id="IPR001296">
    <property type="entry name" value="Glyco_trans_1"/>
</dbReference>
<dbReference type="RefSeq" id="WP_262863351.1">
    <property type="nucleotide sequence ID" value="NZ_JAEGMS010000001.1"/>
</dbReference>
<keyword evidence="1 3" id="KW-0808">Transferase</keyword>
<evidence type="ECO:0000256" key="1">
    <source>
        <dbReference type="ARBA" id="ARBA00022679"/>
    </source>
</evidence>
<sequence length="391" mass="45066">MLIIDLSATQPTEAAKFHGGSEYAKAVFMKFIELGFLNFSAIYNEEYDLDKEIENVCIEKNISLISKKGKTSIINYINEVQPDVYYSALPYEQADINTKKTLFIMTIHGLREIECPSDSIELSYALNLKSKIKVLIKNTFFPNWNRNKYKKKFSKLLDKKNIRIITVSDHTKYSLCSVFPFIKNSDIFVSPAPCPFGLDNILKTDELKKIDLISKGFFLLVSGNRWLKNNFRALDALDQFYSKNSECKIKTIITGMSSVSIKLINKERFIFLDYLKKDSLDWLYANAYCFVYPSLNEGYGYPPVQAMYYGTPVLASSLSSIPEVCDNNVLYFDPKNVLEIENRILRLYNEGELYNELASKGKLHANKIKNAQEQNLKRVVEYIYYSSIHNN</sequence>
<evidence type="ECO:0000313" key="3">
    <source>
        <dbReference type="EMBL" id="CZQ25101.1"/>
    </source>
</evidence>
<protein>
    <submittedName>
        <fullName evidence="3">Putative mannosyltransferase B</fullName>
    </submittedName>
</protein>
<dbReference type="SUPFAM" id="SSF53756">
    <property type="entry name" value="UDP-Glycosyltransferase/glycogen phosphorylase"/>
    <property type="match status" value="1"/>
</dbReference>
<dbReference type="PANTHER" id="PTHR46401:SF2">
    <property type="entry name" value="GLYCOSYLTRANSFERASE WBBK-RELATED"/>
    <property type="match status" value="1"/>
</dbReference>
<proteinExistence type="predicted"/>
<accession>A0A193SEV6</accession>